<dbReference type="InterPro" id="IPR029071">
    <property type="entry name" value="Ubiquitin-like_domsf"/>
</dbReference>
<sequence length="345" mass="38437">MASSSALTLDHPANDITITVAHRGSSYPIAVSPTSLLADFQATIEDLTDVPIPNQKLLYKGKKTSNNAEEDTIEDAGLKDGVKVMLVGGTSEEVGGMRREEEEAKRRQRIDRERRAKPQTKVRSTGTPSLSNQYKFHAVRPHPLLPSSPEATAVLNRLANDPAIRHVMQVHKFTVGVLTEFAPHEHPDKLGYNTNMGQLISLRIRTNLYDGFRPYLDVRKVLMHELTHNVWSDHDNNFKELNSQLNREVLEHERSLTANTHTLGFDDTFSSYEPSSELEGEATSFVLGGGGQDSTLTRPRGNESPEERRRRVLEATMARLKKEEEELEGACGTTAAEKESASEAR</sequence>
<dbReference type="AlphaFoldDB" id="A0A4V2MVH2"/>
<dbReference type="PROSITE" id="PS50053">
    <property type="entry name" value="UBIQUITIN_2"/>
    <property type="match status" value="1"/>
</dbReference>
<proteinExistence type="predicted"/>
<dbReference type="Proteomes" id="UP000292702">
    <property type="component" value="Unassembled WGS sequence"/>
</dbReference>
<comment type="caution">
    <text evidence="4">The sequence shown here is derived from an EMBL/GenBank/DDBJ whole genome shotgun (WGS) entry which is preliminary data.</text>
</comment>
<evidence type="ECO:0000256" key="1">
    <source>
        <dbReference type="SAM" id="MobiDB-lite"/>
    </source>
</evidence>
<dbReference type="InterPro" id="IPR000626">
    <property type="entry name" value="Ubiquitin-like_dom"/>
</dbReference>
<evidence type="ECO:0000259" key="3">
    <source>
        <dbReference type="PROSITE" id="PS51397"/>
    </source>
</evidence>
<feature type="compositionally biased region" description="Polar residues" evidence="1">
    <location>
        <begin position="121"/>
        <end position="130"/>
    </location>
</feature>
<gene>
    <name evidence="4" type="ORF">EIP91_006884</name>
</gene>
<dbReference type="PANTHER" id="PTHR47795">
    <property type="entry name" value="UBIQUITIN AND WLM DOMAIN-CONTAINING METALLOPROTEASE SPCC1442.07C"/>
    <property type="match status" value="1"/>
</dbReference>
<organism evidence="4 5">
    <name type="scientific">Steccherinum ochraceum</name>
    <dbReference type="NCBI Taxonomy" id="92696"/>
    <lineage>
        <taxon>Eukaryota</taxon>
        <taxon>Fungi</taxon>
        <taxon>Dikarya</taxon>
        <taxon>Basidiomycota</taxon>
        <taxon>Agaricomycotina</taxon>
        <taxon>Agaricomycetes</taxon>
        <taxon>Polyporales</taxon>
        <taxon>Steccherinaceae</taxon>
        <taxon>Steccherinum</taxon>
    </lineage>
</organism>
<accession>A0A4V2MVH2</accession>
<keyword evidence="5" id="KW-1185">Reference proteome</keyword>
<dbReference type="PANTHER" id="PTHR47795:SF1">
    <property type="entry name" value="DNA-DEPENDENT METALLOPROTEASE WSS1 HOMOLOG 2"/>
    <property type="match status" value="1"/>
</dbReference>
<feature type="compositionally biased region" description="Basic and acidic residues" evidence="1">
    <location>
        <begin position="300"/>
        <end position="313"/>
    </location>
</feature>
<name>A0A4V2MVH2_9APHY</name>
<evidence type="ECO:0000313" key="5">
    <source>
        <dbReference type="Proteomes" id="UP000292702"/>
    </source>
</evidence>
<feature type="region of interest" description="Disordered" evidence="1">
    <location>
        <begin position="92"/>
        <end position="130"/>
    </location>
</feature>
<dbReference type="Gene3D" id="3.10.20.90">
    <property type="entry name" value="Phosphatidylinositol 3-kinase Catalytic Subunit, Chain A, domain 1"/>
    <property type="match status" value="1"/>
</dbReference>
<dbReference type="STRING" id="92696.A0A4V2MVH2"/>
<dbReference type="SUPFAM" id="SSF54236">
    <property type="entry name" value="Ubiquitin-like"/>
    <property type="match status" value="1"/>
</dbReference>
<evidence type="ECO:0000259" key="2">
    <source>
        <dbReference type="PROSITE" id="PS50053"/>
    </source>
</evidence>
<dbReference type="Pfam" id="PF08325">
    <property type="entry name" value="WLM"/>
    <property type="match status" value="1"/>
</dbReference>
<feature type="compositionally biased region" description="Basic and acidic residues" evidence="1">
    <location>
        <begin position="95"/>
        <end position="116"/>
    </location>
</feature>
<feature type="region of interest" description="Disordered" evidence="1">
    <location>
        <begin position="283"/>
        <end position="345"/>
    </location>
</feature>
<feature type="domain" description="WLM" evidence="3">
    <location>
        <begin position="127"/>
        <end position="321"/>
    </location>
</feature>
<evidence type="ECO:0000313" key="4">
    <source>
        <dbReference type="EMBL" id="TCD62457.1"/>
    </source>
</evidence>
<feature type="compositionally biased region" description="Basic and acidic residues" evidence="1">
    <location>
        <begin position="336"/>
        <end position="345"/>
    </location>
</feature>
<dbReference type="Pfam" id="PF00240">
    <property type="entry name" value="ubiquitin"/>
    <property type="match status" value="1"/>
</dbReference>
<evidence type="ECO:0008006" key="6">
    <source>
        <dbReference type="Google" id="ProtNLM"/>
    </source>
</evidence>
<dbReference type="GO" id="GO:0070628">
    <property type="term" value="F:proteasome binding"/>
    <property type="evidence" value="ECO:0007669"/>
    <property type="project" value="TreeGrafter"/>
</dbReference>
<dbReference type="PROSITE" id="PS51397">
    <property type="entry name" value="WLM"/>
    <property type="match status" value="1"/>
</dbReference>
<dbReference type="EMBL" id="RWJN01000370">
    <property type="protein sequence ID" value="TCD62457.1"/>
    <property type="molecule type" value="Genomic_DNA"/>
</dbReference>
<reference evidence="4 5" key="1">
    <citation type="submission" date="2018-11" db="EMBL/GenBank/DDBJ databases">
        <title>Genome assembly of Steccherinum ochraceum LE-BIN_3174, the white-rot fungus of the Steccherinaceae family (The Residual Polyporoid clade, Polyporales, Basidiomycota).</title>
        <authorList>
            <person name="Fedorova T.V."/>
            <person name="Glazunova O.A."/>
            <person name="Landesman E.O."/>
            <person name="Moiseenko K.V."/>
            <person name="Psurtseva N.V."/>
            <person name="Savinova O.S."/>
            <person name="Shakhova N.V."/>
            <person name="Tyazhelova T.V."/>
            <person name="Vasina D.V."/>
        </authorList>
    </citation>
    <scope>NUCLEOTIDE SEQUENCE [LARGE SCALE GENOMIC DNA]</scope>
    <source>
        <strain evidence="4 5">LE-BIN_3174</strain>
    </source>
</reference>
<dbReference type="SMART" id="SM00213">
    <property type="entry name" value="UBQ"/>
    <property type="match status" value="1"/>
</dbReference>
<feature type="domain" description="Ubiquitin-like" evidence="2">
    <location>
        <begin position="16"/>
        <end position="87"/>
    </location>
</feature>
<protein>
    <recommendedName>
        <fullName evidence="6">WLM domain-containing protein</fullName>
    </recommendedName>
</protein>
<dbReference type="OrthoDB" id="49605at2759"/>
<dbReference type="InterPro" id="IPR013536">
    <property type="entry name" value="WLM_dom"/>
</dbReference>